<comment type="subcellular location">
    <subcellularLocation>
        <location evidence="1">Cell membrane</location>
        <topology evidence="1">Multi-pass membrane protein</topology>
    </subcellularLocation>
</comment>
<gene>
    <name evidence="7" type="ORF">ACFSMZ_13770</name>
</gene>
<evidence type="ECO:0000256" key="5">
    <source>
        <dbReference type="ARBA" id="ARBA00023136"/>
    </source>
</evidence>
<name>A0ABW5DI65_9HYPH</name>
<feature type="transmembrane region" description="Helical" evidence="6">
    <location>
        <begin position="119"/>
        <end position="139"/>
    </location>
</feature>
<dbReference type="EMBL" id="JBHUIR010000054">
    <property type="protein sequence ID" value="MFD2260818.1"/>
    <property type="molecule type" value="Genomic_DNA"/>
</dbReference>
<evidence type="ECO:0000313" key="7">
    <source>
        <dbReference type="EMBL" id="MFD2260818.1"/>
    </source>
</evidence>
<keyword evidence="5 6" id="KW-0472">Membrane</keyword>
<feature type="transmembrane region" description="Helical" evidence="6">
    <location>
        <begin position="208"/>
        <end position="230"/>
    </location>
</feature>
<proteinExistence type="predicted"/>
<feature type="transmembrane region" description="Helical" evidence="6">
    <location>
        <begin position="71"/>
        <end position="90"/>
    </location>
</feature>
<feature type="transmembrane region" description="Helical" evidence="6">
    <location>
        <begin position="422"/>
        <end position="443"/>
    </location>
</feature>
<evidence type="ECO:0000256" key="1">
    <source>
        <dbReference type="ARBA" id="ARBA00004651"/>
    </source>
</evidence>
<dbReference type="InterPro" id="IPR050833">
    <property type="entry name" value="Poly_Biosynth_Transport"/>
</dbReference>
<evidence type="ECO:0000256" key="3">
    <source>
        <dbReference type="ARBA" id="ARBA00022692"/>
    </source>
</evidence>
<keyword evidence="8" id="KW-1185">Reference proteome</keyword>
<evidence type="ECO:0000256" key="6">
    <source>
        <dbReference type="SAM" id="Phobius"/>
    </source>
</evidence>
<evidence type="ECO:0000256" key="2">
    <source>
        <dbReference type="ARBA" id="ARBA00022475"/>
    </source>
</evidence>
<feature type="transmembrane region" description="Helical" evidence="6">
    <location>
        <begin position="363"/>
        <end position="384"/>
    </location>
</feature>
<feature type="transmembrane region" description="Helical" evidence="6">
    <location>
        <begin position="145"/>
        <end position="164"/>
    </location>
</feature>
<feature type="transmembrane region" description="Helical" evidence="6">
    <location>
        <begin position="250"/>
        <end position="275"/>
    </location>
</feature>
<comment type="caution">
    <text evidence="7">The sequence shown here is derived from an EMBL/GenBank/DDBJ whole genome shotgun (WGS) entry which is preliminary data.</text>
</comment>
<keyword evidence="2" id="KW-1003">Cell membrane</keyword>
<reference evidence="8" key="1">
    <citation type="journal article" date="2019" name="Int. J. Syst. Evol. Microbiol.">
        <title>The Global Catalogue of Microorganisms (GCM) 10K type strain sequencing project: providing services to taxonomists for standard genome sequencing and annotation.</title>
        <authorList>
            <consortium name="The Broad Institute Genomics Platform"/>
            <consortium name="The Broad Institute Genome Sequencing Center for Infectious Disease"/>
            <person name="Wu L."/>
            <person name="Ma J."/>
        </authorList>
    </citation>
    <scope>NUCLEOTIDE SEQUENCE [LARGE SCALE GENOMIC DNA]</scope>
    <source>
        <strain evidence="8">KCTC 23707</strain>
    </source>
</reference>
<protein>
    <submittedName>
        <fullName evidence="7">Lipopolysaccharide biosynthesis protein</fullName>
    </submittedName>
</protein>
<dbReference type="Proteomes" id="UP001597373">
    <property type="component" value="Unassembled WGS sequence"/>
</dbReference>
<keyword evidence="3 6" id="KW-0812">Transmembrane</keyword>
<evidence type="ECO:0000256" key="4">
    <source>
        <dbReference type="ARBA" id="ARBA00022989"/>
    </source>
</evidence>
<dbReference type="RefSeq" id="WP_345098092.1">
    <property type="nucleotide sequence ID" value="NZ_BAABGS010000012.1"/>
</dbReference>
<accession>A0ABW5DI65</accession>
<feature type="transmembrane region" description="Helical" evidence="6">
    <location>
        <begin position="396"/>
        <end position="416"/>
    </location>
</feature>
<dbReference type="InterPro" id="IPR002797">
    <property type="entry name" value="Polysacc_synth"/>
</dbReference>
<feature type="transmembrane region" description="Helical" evidence="6">
    <location>
        <begin position="334"/>
        <end position="357"/>
    </location>
</feature>
<sequence length="465" mass="51148">MGGIETNEHARAKAGGRGPADLLRRLLGTGYDRSVKLAASSAFFIRIANAGITYLSQIIMARWMGAFEFGIYVYVWTWVLIVGLVADLGFANTAQRVIPGYLQRGQLDYVRGFIHASRWIPGIFVTILAILAAGLIWLLQDRLDSYLVLPMLIACIALPPYGLTDAQDGTARAFGWINLALVPPYIVRPSLLLLVMMVFLVLRVPLNAGSAMEAAVISTWLTSMGQIIVFDRRFRKRIEPGPRSYARREWIVSSLPVLFSTLFQFMLSYVGVLVLQVHNPPDDIAVFYAATKLTAIVSMVYFSVAASAAYRFAALHAEGNVQGLQAFYCNSVSWTFWPTLLVGVGIVAFAKPFLWLFGSEFTYGYWLVVVLTLGLVIRASIGPGEQILNMLGHQRMSAMVYAISFLFNLVLCLLIIDDLGPMGAAIAATASIVLETMLLHLAIRDRVGIVAFISFRRKLSGSAGE</sequence>
<keyword evidence="4 6" id="KW-1133">Transmembrane helix</keyword>
<feature type="transmembrane region" description="Helical" evidence="6">
    <location>
        <begin position="43"/>
        <end position="65"/>
    </location>
</feature>
<feature type="transmembrane region" description="Helical" evidence="6">
    <location>
        <begin position="287"/>
        <end position="313"/>
    </location>
</feature>
<dbReference type="PANTHER" id="PTHR30250">
    <property type="entry name" value="PST FAMILY PREDICTED COLANIC ACID TRANSPORTER"/>
    <property type="match status" value="1"/>
</dbReference>
<dbReference type="Pfam" id="PF01943">
    <property type="entry name" value="Polysacc_synt"/>
    <property type="match status" value="1"/>
</dbReference>
<evidence type="ECO:0000313" key="8">
    <source>
        <dbReference type="Proteomes" id="UP001597373"/>
    </source>
</evidence>
<dbReference type="PANTHER" id="PTHR30250:SF11">
    <property type="entry name" value="O-ANTIGEN TRANSPORTER-RELATED"/>
    <property type="match status" value="1"/>
</dbReference>
<feature type="transmembrane region" description="Helical" evidence="6">
    <location>
        <begin position="176"/>
        <end position="202"/>
    </location>
</feature>
<organism evidence="7 8">
    <name type="scientific">Chelativorans composti</name>
    <dbReference type="NCBI Taxonomy" id="768533"/>
    <lineage>
        <taxon>Bacteria</taxon>
        <taxon>Pseudomonadati</taxon>
        <taxon>Pseudomonadota</taxon>
        <taxon>Alphaproteobacteria</taxon>
        <taxon>Hyphomicrobiales</taxon>
        <taxon>Phyllobacteriaceae</taxon>
        <taxon>Chelativorans</taxon>
    </lineage>
</organism>